<evidence type="ECO:0000313" key="1">
    <source>
        <dbReference type="EMBL" id="KAJ9076499.1"/>
    </source>
</evidence>
<accession>A0ACC2TPI1</accession>
<reference evidence="1" key="1">
    <citation type="submission" date="2022-04" db="EMBL/GenBank/DDBJ databases">
        <title>Genome of the entomopathogenic fungus Entomophthora muscae.</title>
        <authorList>
            <person name="Elya C."/>
            <person name="Lovett B.R."/>
            <person name="Lee E."/>
            <person name="Macias A.M."/>
            <person name="Hajek A.E."/>
            <person name="De Bivort B.L."/>
            <person name="Kasson M.T."/>
            <person name="De Fine Licht H.H."/>
            <person name="Stajich J.E."/>
        </authorList>
    </citation>
    <scope>NUCLEOTIDE SEQUENCE</scope>
    <source>
        <strain evidence="1">Berkeley</strain>
    </source>
</reference>
<protein>
    <submittedName>
        <fullName evidence="1">Uncharacterized protein</fullName>
    </submittedName>
</protein>
<proteinExistence type="predicted"/>
<name>A0ACC2TPI1_9FUNG</name>
<keyword evidence="2" id="KW-1185">Reference proteome</keyword>
<sequence length="79" mass="8328">MATVDIIIVNMGAVALPPTFRFGGIDFLSFPIWQIPHLAEVDSPAVEGVLSPTGWRAQASRQAGRAGAWQSAVRPVAGV</sequence>
<evidence type="ECO:0000313" key="2">
    <source>
        <dbReference type="Proteomes" id="UP001165960"/>
    </source>
</evidence>
<organism evidence="1 2">
    <name type="scientific">Entomophthora muscae</name>
    <dbReference type="NCBI Taxonomy" id="34485"/>
    <lineage>
        <taxon>Eukaryota</taxon>
        <taxon>Fungi</taxon>
        <taxon>Fungi incertae sedis</taxon>
        <taxon>Zoopagomycota</taxon>
        <taxon>Entomophthoromycotina</taxon>
        <taxon>Entomophthoromycetes</taxon>
        <taxon>Entomophthorales</taxon>
        <taxon>Entomophthoraceae</taxon>
        <taxon>Entomophthora</taxon>
    </lineage>
</organism>
<gene>
    <name evidence="1" type="ORF">DSO57_1025661</name>
</gene>
<dbReference type="EMBL" id="QTSX02002275">
    <property type="protein sequence ID" value="KAJ9076499.1"/>
    <property type="molecule type" value="Genomic_DNA"/>
</dbReference>
<dbReference type="Proteomes" id="UP001165960">
    <property type="component" value="Unassembled WGS sequence"/>
</dbReference>
<comment type="caution">
    <text evidence="1">The sequence shown here is derived from an EMBL/GenBank/DDBJ whole genome shotgun (WGS) entry which is preliminary data.</text>
</comment>